<dbReference type="RefSeq" id="WP_169771749.1">
    <property type="nucleotide sequence ID" value="NZ_JABCUR010000003.1"/>
</dbReference>
<evidence type="ECO:0000313" key="4">
    <source>
        <dbReference type="Proteomes" id="UP000578252"/>
    </source>
</evidence>
<feature type="transmembrane region" description="Helical" evidence="2">
    <location>
        <begin position="267"/>
        <end position="290"/>
    </location>
</feature>
<proteinExistence type="predicted"/>
<keyword evidence="2" id="KW-0472">Membrane</keyword>
<dbReference type="AlphaFoldDB" id="A0A7Y0U0L9"/>
<feature type="region of interest" description="Disordered" evidence="1">
    <location>
        <begin position="370"/>
        <end position="555"/>
    </location>
</feature>
<feature type="transmembrane region" description="Helical" evidence="2">
    <location>
        <begin position="136"/>
        <end position="158"/>
    </location>
</feature>
<organism evidence="3 4">
    <name type="scientific">Mobiluncus mulieris</name>
    <dbReference type="NCBI Taxonomy" id="2052"/>
    <lineage>
        <taxon>Bacteria</taxon>
        <taxon>Bacillati</taxon>
        <taxon>Actinomycetota</taxon>
        <taxon>Actinomycetes</taxon>
        <taxon>Actinomycetales</taxon>
        <taxon>Actinomycetaceae</taxon>
        <taxon>Mobiluncus</taxon>
    </lineage>
</organism>
<dbReference type="InterPro" id="IPR045782">
    <property type="entry name" value="TrbL_3"/>
</dbReference>
<dbReference type="EMBL" id="JABCUR010000003">
    <property type="protein sequence ID" value="NMW64755.1"/>
    <property type="molecule type" value="Genomic_DNA"/>
</dbReference>
<feature type="compositionally biased region" description="Low complexity" evidence="1">
    <location>
        <begin position="389"/>
        <end position="419"/>
    </location>
</feature>
<feature type="compositionally biased region" description="Low complexity" evidence="1">
    <location>
        <begin position="458"/>
        <end position="476"/>
    </location>
</feature>
<sequence>MANVILPTVIEFLSLVPFDPDSPAPPGGIPNVLEFLKNPLLAMFNFIMGIIPTLVTMIIKFIAKAILMGMTSMFIKVMASLTVFTSADLTNPGILEWYSRMFGLGALLCIAFLALQLVSTSIKMQQITGVVEACKAFITAIVGTTLLVPFANTAALAVDSLSVKTLGIALKDNSKSVSNLLEVFDTNGPASWFIKFTGSAGSSLIVITGLIMTILLGLFMLFAMTILIAVMVLRDMLLVLVLITGPVAIAGMVWSPTSAWPRKWGTVFVALLFTKFGIALVFAVGLSMMANAHWVGDIRGMFIFMMAIVMIVVALVVPFMAFRFFDFLGETAIGGLDQHLVNSGRAAVGRAVGRTNTAIHSAGKTLIKPAAPGASASTQGGSPPVVKQTTSSSGVSNTSVTGGNAKTPGGVSSSSGVSGNTPPRAGVLPVDSAVSTSSTVSFSGGGNRGGGVPPQVPVPVSLSNSGSAVVSSVSAAPSPPPPVAAPTSKPQGVSGVAGHTVVSVNQVSPSSGASPAASSPPPPVAAAGSVVASSSQLPVSSSRISAVSSVGKGVE</sequence>
<reference evidence="3 4" key="1">
    <citation type="submission" date="2020-04" db="EMBL/GenBank/DDBJ databases">
        <title>Antimicrobial susceptibility and clonality of vaginal-derived multi-drug resistant Mobiluncus isolates in China.</title>
        <authorList>
            <person name="Zhang X."/>
        </authorList>
    </citation>
    <scope>NUCLEOTIDE SEQUENCE [LARGE SCALE GENOMIC DNA]</scope>
    <source>
        <strain evidence="3 4">13</strain>
    </source>
</reference>
<comment type="caution">
    <text evidence="3">The sequence shown here is derived from an EMBL/GenBank/DDBJ whole genome shotgun (WGS) entry which is preliminary data.</text>
</comment>
<feature type="transmembrane region" description="Helical" evidence="2">
    <location>
        <begin position="97"/>
        <end position="115"/>
    </location>
</feature>
<feature type="compositionally biased region" description="Gly residues" evidence="1">
    <location>
        <begin position="443"/>
        <end position="452"/>
    </location>
</feature>
<evidence type="ECO:0000313" key="3">
    <source>
        <dbReference type="EMBL" id="NMW64755.1"/>
    </source>
</evidence>
<dbReference type="Pfam" id="PF19590">
    <property type="entry name" value="TrbL_3"/>
    <property type="match status" value="1"/>
</dbReference>
<feature type="transmembrane region" description="Helical" evidence="2">
    <location>
        <begin position="40"/>
        <end position="59"/>
    </location>
</feature>
<feature type="compositionally biased region" description="Low complexity" evidence="1">
    <location>
        <begin position="507"/>
        <end position="517"/>
    </location>
</feature>
<accession>A0A7Y0U0L9</accession>
<name>A0A7Y0U0L9_9ACTO</name>
<protein>
    <recommendedName>
        <fullName evidence="5">Conjugal transfer protein TrbL</fullName>
    </recommendedName>
</protein>
<feature type="compositionally biased region" description="Low complexity" evidence="1">
    <location>
        <begin position="432"/>
        <end position="442"/>
    </location>
</feature>
<keyword evidence="2" id="KW-0812">Transmembrane</keyword>
<evidence type="ECO:0000256" key="2">
    <source>
        <dbReference type="SAM" id="Phobius"/>
    </source>
</evidence>
<feature type="transmembrane region" description="Helical" evidence="2">
    <location>
        <begin position="66"/>
        <end position="85"/>
    </location>
</feature>
<gene>
    <name evidence="3" type="ORF">HHJ78_04240</name>
</gene>
<feature type="transmembrane region" description="Helical" evidence="2">
    <location>
        <begin position="237"/>
        <end position="255"/>
    </location>
</feature>
<evidence type="ECO:0008006" key="5">
    <source>
        <dbReference type="Google" id="ProtNLM"/>
    </source>
</evidence>
<keyword evidence="2" id="KW-1133">Transmembrane helix</keyword>
<evidence type="ECO:0000256" key="1">
    <source>
        <dbReference type="SAM" id="MobiDB-lite"/>
    </source>
</evidence>
<feature type="transmembrane region" description="Helical" evidence="2">
    <location>
        <begin position="204"/>
        <end position="230"/>
    </location>
</feature>
<dbReference type="Proteomes" id="UP000578252">
    <property type="component" value="Unassembled WGS sequence"/>
</dbReference>
<feature type="compositionally biased region" description="Low complexity" evidence="1">
    <location>
        <begin position="525"/>
        <end position="555"/>
    </location>
</feature>
<feature type="transmembrane region" description="Helical" evidence="2">
    <location>
        <begin position="302"/>
        <end position="325"/>
    </location>
</feature>